<keyword evidence="2" id="KW-1133">Transmembrane helix</keyword>
<dbReference type="EnsemblMetazoa" id="Aqu2.1.24993_001">
    <property type="protein sequence ID" value="Aqu2.1.24993_001"/>
    <property type="gene ID" value="Aqu2.1.24993"/>
</dbReference>
<feature type="domain" description="GH16" evidence="4">
    <location>
        <begin position="10"/>
        <end position="362"/>
    </location>
</feature>
<keyword evidence="2" id="KW-0472">Membrane</keyword>
<dbReference type="InParanoid" id="A0A1X7UAK9"/>
<gene>
    <name evidence="5" type="primary">100632457</name>
</gene>
<comment type="similarity">
    <text evidence="1">Belongs to the glycosyl hydrolase 16 family.</text>
</comment>
<dbReference type="OMA" id="VWSQTGR"/>
<name>A0A1X7UAK9_AMPQE</name>
<reference evidence="5" key="2">
    <citation type="submission" date="2017-05" db="UniProtKB">
        <authorList>
            <consortium name="EnsemblMetazoa"/>
        </authorList>
    </citation>
    <scope>IDENTIFICATION</scope>
</reference>
<dbReference type="STRING" id="400682.A0A1X7UAK9"/>
<evidence type="ECO:0000313" key="5">
    <source>
        <dbReference type="EnsemblMetazoa" id="Aqu2.1.24993_001"/>
    </source>
</evidence>
<dbReference type="InterPro" id="IPR050546">
    <property type="entry name" value="Glycosyl_Hydrlase_16"/>
</dbReference>
<evidence type="ECO:0000259" key="4">
    <source>
        <dbReference type="PROSITE" id="PS51762"/>
    </source>
</evidence>
<accession>A0A1X7UAK9</accession>
<protein>
    <recommendedName>
        <fullName evidence="4">GH16 domain-containing protein</fullName>
    </recommendedName>
</protein>
<evidence type="ECO:0000256" key="3">
    <source>
        <dbReference type="SAM" id="SignalP"/>
    </source>
</evidence>
<keyword evidence="2" id="KW-0812">Transmembrane</keyword>
<dbReference type="InterPro" id="IPR000757">
    <property type="entry name" value="Beta-glucanase-like"/>
</dbReference>
<dbReference type="Gene3D" id="2.60.120.200">
    <property type="match status" value="1"/>
</dbReference>
<dbReference type="eggNOG" id="ENOG502QRX5">
    <property type="taxonomic scope" value="Eukaryota"/>
</dbReference>
<feature type="chain" id="PRO_5010864129" description="GH16 domain-containing protein" evidence="3">
    <location>
        <begin position="23"/>
        <end position="395"/>
    </location>
</feature>
<dbReference type="PROSITE" id="PS51762">
    <property type="entry name" value="GH16_2"/>
    <property type="match status" value="1"/>
</dbReference>
<reference evidence="6" key="1">
    <citation type="journal article" date="2010" name="Nature">
        <title>The Amphimedon queenslandica genome and the evolution of animal complexity.</title>
        <authorList>
            <person name="Srivastava M."/>
            <person name="Simakov O."/>
            <person name="Chapman J."/>
            <person name="Fahey B."/>
            <person name="Gauthier M.E."/>
            <person name="Mitros T."/>
            <person name="Richards G.S."/>
            <person name="Conaco C."/>
            <person name="Dacre M."/>
            <person name="Hellsten U."/>
            <person name="Larroux C."/>
            <person name="Putnam N.H."/>
            <person name="Stanke M."/>
            <person name="Adamska M."/>
            <person name="Darling A."/>
            <person name="Degnan S.M."/>
            <person name="Oakley T.H."/>
            <person name="Plachetzki D.C."/>
            <person name="Zhai Y."/>
            <person name="Adamski M."/>
            <person name="Calcino A."/>
            <person name="Cummins S.F."/>
            <person name="Goodstein D.M."/>
            <person name="Harris C."/>
            <person name="Jackson D.J."/>
            <person name="Leys S.P."/>
            <person name="Shu S."/>
            <person name="Woodcroft B.J."/>
            <person name="Vervoort M."/>
            <person name="Kosik K.S."/>
            <person name="Manning G."/>
            <person name="Degnan B.M."/>
            <person name="Rokhsar D.S."/>
        </authorList>
    </citation>
    <scope>NUCLEOTIDE SEQUENCE [LARGE SCALE GENOMIC DNA]</scope>
</reference>
<dbReference type="KEGG" id="aqu:100632457"/>
<feature type="signal peptide" evidence="3">
    <location>
        <begin position="1"/>
        <end position="22"/>
    </location>
</feature>
<keyword evidence="3" id="KW-0732">Signal</keyword>
<feature type="transmembrane region" description="Helical" evidence="2">
    <location>
        <begin position="372"/>
        <end position="394"/>
    </location>
</feature>
<dbReference type="PANTHER" id="PTHR10963:SF55">
    <property type="entry name" value="GLYCOSIDE HYDROLASE FAMILY 16 PROTEIN"/>
    <property type="match status" value="1"/>
</dbReference>
<evidence type="ECO:0000256" key="1">
    <source>
        <dbReference type="ARBA" id="ARBA00006865"/>
    </source>
</evidence>
<dbReference type="Pfam" id="PF00722">
    <property type="entry name" value="Glyco_hydro_16"/>
    <property type="match status" value="1"/>
</dbReference>
<dbReference type="GO" id="GO:0005975">
    <property type="term" value="P:carbohydrate metabolic process"/>
    <property type="evidence" value="ECO:0007669"/>
    <property type="project" value="InterPro"/>
</dbReference>
<evidence type="ECO:0000256" key="2">
    <source>
        <dbReference type="SAM" id="Phobius"/>
    </source>
</evidence>
<dbReference type="PANTHER" id="PTHR10963">
    <property type="entry name" value="GLYCOSYL HYDROLASE-RELATED"/>
    <property type="match status" value="1"/>
</dbReference>
<keyword evidence="6" id="KW-1185">Reference proteome</keyword>
<dbReference type="AlphaFoldDB" id="A0A1X7UAK9"/>
<evidence type="ECO:0000313" key="6">
    <source>
        <dbReference type="Proteomes" id="UP000007879"/>
    </source>
</evidence>
<organism evidence="5">
    <name type="scientific">Amphimedon queenslandica</name>
    <name type="common">Sponge</name>
    <dbReference type="NCBI Taxonomy" id="400682"/>
    <lineage>
        <taxon>Eukaryota</taxon>
        <taxon>Metazoa</taxon>
        <taxon>Porifera</taxon>
        <taxon>Demospongiae</taxon>
        <taxon>Heteroscleromorpha</taxon>
        <taxon>Haplosclerida</taxon>
        <taxon>Niphatidae</taxon>
        <taxon>Amphimedon</taxon>
    </lineage>
</organism>
<dbReference type="Proteomes" id="UP000007879">
    <property type="component" value="Unassembled WGS sequence"/>
</dbReference>
<dbReference type="SUPFAM" id="SSF49899">
    <property type="entry name" value="Concanavalin A-like lectins/glucanases"/>
    <property type="match status" value="1"/>
</dbReference>
<dbReference type="CDD" id="cd08024">
    <property type="entry name" value="GH16_CCF"/>
    <property type="match status" value="1"/>
</dbReference>
<dbReference type="OrthoDB" id="4781at2759"/>
<dbReference type="EnsemblMetazoa" id="XM_003388417.2">
    <property type="protein sequence ID" value="XP_003388465.1"/>
    <property type="gene ID" value="LOC100632457"/>
</dbReference>
<dbReference type="GO" id="GO:0004553">
    <property type="term" value="F:hydrolase activity, hydrolyzing O-glycosyl compounds"/>
    <property type="evidence" value="ECO:0007669"/>
    <property type="project" value="InterPro"/>
</dbReference>
<proteinExistence type="inferred from homology"/>
<sequence>MKMQSVCTVSILMFLFVQAANGRQLRLALEDEFNTFNLSLWKHEITLSGGGNWEFQAYLNNRSNSYVRDGILYLKPTLMEDQIGLANVKGQPNGFTFNIWGGAPADLCTQNQFYGCERVAGPANEWRYLNPIKSARVRTAESFNFKYGRVEVKAKLPIGDWLWPAIWMLPTHQQYGIWPSSGEIDIMESRGNSVEDYPFGGYESFGSTLHWGIDYLHNYFDQTHVTRTPNVNLTEEFHVYGLIWNETYIGTYFDDESNIVLHVPINQSFWSRTGLQSPPWDNPWKDTEMNAPFNQEYYLIMNLAVGGVTGFFPDAPNKPWQNGHSHVANQFYDAKDDWYPTWDGENSALQIDSVRVWTYTDDDNSTGSSGGIMVSAVSSAAIFILATFAFLIAAN</sequence>
<dbReference type="InterPro" id="IPR013320">
    <property type="entry name" value="ConA-like_dom_sf"/>
</dbReference>